<proteinExistence type="predicted"/>
<dbReference type="PANTHER" id="PTHR23502:SF151">
    <property type="entry name" value="MAJOR FACILITATOR SUPERFAMILY (MFS) PROFILE DOMAIN-CONTAINING PROTEIN"/>
    <property type="match status" value="1"/>
</dbReference>
<dbReference type="PROSITE" id="PS50850">
    <property type="entry name" value="MFS"/>
    <property type="match status" value="1"/>
</dbReference>
<dbReference type="InterPro" id="IPR036259">
    <property type="entry name" value="MFS_trans_sf"/>
</dbReference>
<accession>A0A6A6VEB3</accession>
<evidence type="ECO:0000256" key="3">
    <source>
        <dbReference type="ARBA" id="ARBA00022989"/>
    </source>
</evidence>
<feature type="transmembrane region" description="Helical" evidence="6">
    <location>
        <begin position="187"/>
        <end position="207"/>
    </location>
</feature>
<feature type="region of interest" description="Disordered" evidence="5">
    <location>
        <begin position="1"/>
        <end position="35"/>
    </location>
</feature>
<dbReference type="AlphaFoldDB" id="A0A6A6VEB3"/>
<dbReference type="GO" id="GO:0005886">
    <property type="term" value="C:plasma membrane"/>
    <property type="evidence" value="ECO:0007669"/>
    <property type="project" value="TreeGrafter"/>
</dbReference>
<feature type="transmembrane region" description="Helical" evidence="6">
    <location>
        <begin position="123"/>
        <end position="141"/>
    </location>
</feature>
<keyword evidence="2 6" id="KW-0812">Transmembrane</keyword>
<feature type="compositionally biased region" description="Polar residues" evidence="5">
    <location>
        <begin position="24"/>
        <end position="34"/>
    </location>
</feature>
<dbReference type="EMBL" id="MU006567">
    <property type="protein sequence ID" value="KAF2748918.1"/>
    <property type="molecule type" value="Genomic_DNA"/>
</dbReference>
<dbReference type="GO" id="GO:0022857">
    <property type="term" value="F:transmembrane transporter activity"/>
    <property type="evidence" value="ECO:0007669"/>
    <property type="project" value="InterPro"/>
</dbReference>
<feature type="transmembrane region" description="Helical" evidence="6">
    <location>
        <begin position="213"/>
        <end position="233"/>
    </location>
</feature>
<keyword evidence="4 6" id="KW-0472">Membrane</keyword>
<feature type="transmembrane region" description="Helical" evidence="6">
    <location>
        <begin position="423"/>
        <end position="448"/>
    </location>
</feature>
<organism evidence="8 9">
    <name type="scientific">Sporormia fimetaria CBS 119925</name>
    <dbReference type="NCBI Taxonomy" id="1340428"/>
    <lineage>
        <taxon>Eukaryota</taxon>
        <taxon>Fungi</taxon>
        <taxon>Dikarya</taxon>
        <taxon>Ascomycota</taxon>
        <taxon>Pezizomycotina</taxon>
        <taxon>Dothideomycetes</taxon>
        <taxon>Pleosporomycetidae</taxon>
        <taxon>Pleosporales</taxon>
        <taxon>Sporormiaceae</taxon>
        <taxon>Sporormia</taxon>
    </lineage>
</organism>
<feature type="domain" description="Major facilitator superfamily (MFS) profile" evidence="7">
    <location>
        <begin position="57"/>
        <end position="506"/>
    </location>
</feature>
<protein>
    <submittedName>
        <fullName evidence="8">MFS general substrate transporter</fullName>
    </submittedName>
</protein>
<feature type="transmembrane region" description="Helical" evidence="6">
    <location>
        <begin position="392"/>
        <end position="411"/>
    </location>
</feature>
<dbReference type="PANTHER" id="PTHR23502">
    <property type="entry name" value="MAJOR FACILITATOR SUPERFAMILY"/>
    <property type="match status" value="1"/>
</dbReference>
<feature type="transmembrane region" description="Helical" evidence="6">
    <location>
        <begin position="485"/>
        <end position="507"/>
    </location>
</feature>
<dbReference type="Gene3D" id="1.20.1250.20">
    <property type="entry name" value="MFS general substrate transporter like domains"/>
    <property type="match status" value="1"/>
</dbReference>
<feature type="transmembrane region" description="Helical" evidence="6">
    <location>
        <begin position="56"/>
        <end position="76"/>
    </location>
</feature>
<dbReference type="SUPFAM" id="SSF103473">
    <property type="entry name" value="MFS general substrate transporter"/>
    <property type="match status" value="1"/>
</dbReference>
<keyword evidence="3 6" id="KW-1133">Transmembrane helix</keyword>
<evidence type="ECO:0000256" key="1">
    <source>
        <dbReference type="ARBA" id="ARBA00004141"/>
    </source>
</evidence>
<feature type="transmembrane region" description="Helical" evidence="6">
    <location>
        <begin position="153"/>
        <end position="175"/>
    </location>
</feature>
<evidence type="ECO:0000256" key="4">
    <source>
        <dbReference type="ARBA" id="ARBA00023136"/>
    </source>
</evidence>
<evidence type="ECO:0000256" key="5">
    <source>
        <dbReference type="SAM" id="MobiDB-lite"/>
    </source>
</evidence>
<evidence type="ECO:0000259" key="7">
    <source>
        <dbReference type="PROSITE" id="PS50850"/>
    </source>
</evidence>
<reference evidence="8" key="1">
    <citation type="journal article" date="2020" name="Stud. Mycol.">
        <title>101 Dothideomycetes genomes: a test case for predicting lifestyles and emergence of pathogens.</title>
        <authorList>
            <person name="Haridas S."/>
            <person name="Albert R."/>
            <person name="Binder M."/>
            <person name="Bloem J."/>
            <person name="Labutti K."/>
            <person name="Salamov A."/>
            <person name="Andreopoulos B."/>
            <person name="Baker S."/>
            <person name="Barry K."/>
            <person name="Bills G."/>
            <person name="Bluhm B."/>
            <person name="Cannon C."/>
            <person name="Castanera R."/>
            <person name="Culley D."/>
            <person name="Daum C."/>
            <person name="Ezra D."/>
            <person name="Gonzalez J."/>
            <person name="Henrissat B."/>
            <person name="Kuo A."/>
            <person name="Liang C."/>
            <person name="Lipzen A."/>
            <person name="Lutzoni F."/>
            <person name="Magnuson J."/>
            <person name="Mondo S."/>
            <person name="Nolan M."/>
            <person name="Ohm R."/>
            <person name="Pangilinan J."/>
            <person name="Park H.-J."/>
            <person name="Ramirez L."/>
            <person name="Alfaro M."/>
            <person name="Sun H."/>
            <person name="Tritt A."/>
            <person name="Yoshinaga Y."/>
            <person name="Zwiers L.-H."/>
            <person name="Turgeon B."/>
            <person name="Goodwin S."/>
            <person name="Spatafora J."/>
            <person name="Crous P."/>
            <person name="Grigoriev I."/>
        </authorList>
    </citation>
    <scope>NUCLEOTIDE SEQUENCE</scope>
    <source>
        <strain evidence="8">CBS 119925</strain>
    </source>
</reference>
<comment type="subcellular location">
    <subcellularLocation>
        <location evidence="1">Membrane</location>
        <topology evidence="1">Multi-pass membrane protein</topology>
    </subcellularLocation>
</comment>
<dbReference type="Proteomes" id="UP000799440">
    <property type="component" value="Unassembled WGS sequence"/>
</dbReference>
<feature type="transmembrane region" description="Helical" evidence="6">
    <location>
        <begin position="335"/>
        <end position="359"/>
    </location>
</feature>
<dbReference type="OrthoDB" id="2441642at2759"/>
<sequence length="525" mass="56687">MRPSLGKILTQTQSARDEPGIESGASSPHSQQTPEEYAIDHEKEPYSVFSAGMRAYLTYTLGIIMILSTLSATIYFPLIPMLSTYFGVSTQAINLTVTVYAIFQALTPGCFASIADLYGRRPVLLALVTVYALGSLGLVLNKKSYPMLMAFRAMQSIGGSAMPPISYGIVADLVVVSERGKMLGPMLATCNGISALGPVIGGAIALKTGGHKWVFLALLIIAVLCFFAVGFAVPETARSIAGNGSTPVHGLRRTWVNVLRGRKLTQSSRPSAAKTGVQAPKASQSLWRTFDWVRIIVCPDAAVIILAIASSYSIYYTYQVAIPVIFHDIYAYNELQIGLVFLPGLAGMTIGGMLAGKLIDANYAKEARKHGIDITEKTQISMIDFPLERARYRMILPFICFEMALVAGYGWAVQRHVHPAVPIVGQFFICAISTLLSHTASALLVDVFPDSPSTAYASGQFARCGFSAASAAIIEPLVGAVGRGWYFTIFSLFTGLTCLLCVSASRWKGIEWRRKRVAQNAKSTC</sequence>
<dbReference type="Pfam" id="PF07690">
    <property type="entry name" value="MFS_1"/>
    <property type="match status" value="1"/>
</dbReference>
<evidence type="ECO:0000256" key="2">
    <source>
        <dbReference type="ARBA" id="ARBA00022692"/>
    </source>
</evidence>
<feature type="transmembrane region" description="Helical" evidence="6">
    <location>
        <begin position="460"/>
        <end position="479"/>
    </location>
</feature>
<keyword evidence="9" id="KW-1185">Reference proteome</keyword>
<evidence type="ECO:0000313" key="8">
    <source>
        <dbReference type="EMBL" id="KAF2748918.1"/>
    </source>
</evidence>
<dbReference type="Gene3D" id="1.20.1720.10">
    <property type="entry name" value="Multidrug resistance protein D"/>
    <property type="match status" value="1"/>
</dbReference>
<evidence type="ECO:0000313" key="9">
    <source>
        <dbReference type="Proteomes" id="UP000799440"/>
    </source>
</evidence>
<dbReference type="InterPro" id="IPR020846">
    <property type="entry name" value="MFS_dom"/>
</dbReference>
<gene>
    <name evidence="8" type="ORF">M011DRAFT_440266</name>
</gene>
<name>A0A6A6VEB3_9PLEO</name>
<evidence type="ECO:0000256" key="6">
    <source>
        <dbReference type="SAM" id="Phobius"/>
    </source>
</evidence>
<feature type="transmembrane region" description="Helical" evidence="6">
    <location>
        <begin position="292"/>
        <end position="315"/>
    </location>
</feature>
<dbReference type="InterPro" id="IPR011701">
    <property type="entry name" value="MFS"/>
</dbReference>